<dbReference type="InterPro" id="IPR027417">
    <property type="entry name" value="P-loop_NTPase"/>
</dbReference>
<dbReference type="RefSeq" id="WP_285609237.1">
    <property type="nucleotide sequence ID" value="NZ_BSSD01000002.1"/>
</dbReference>
<evidence type="ECO:0000313" key="1">
    <source>
        <dbReference type="EMBL" id="GLW90822.1"/>
    </source>
</evidence>
<gene>
    <name evidence="1" type="ORF">Aglo03_16380</name>
</gene>
<dbReference type="AlphaFoldDB" id="A0A9W6QJT5"/>
<accession>A0A9W6QJT5</accession>
<dbReference type="Gene3D" id="3.40.50.300">
    <property type="entry name" value="P-loop containing nucleotide triphosphate hydrolases"/>
    <property type="match status" value="1"/>
</dbReference>
<protein>
    <recommendedName>
        <fullName evidence="3">AAA domain-containing protein</fullName>
    </recommendedName>
</protein>
<dbReference type="Proteomes" id="UP001165042">
    <property type="component" value="Unassembled WGS sequence"/>
</dbReference>
<organism evidence="1 2">
    <name type="scientific">Actinokineospora globicatena</name>
    <dbReference type="NCBI Taxonomy" id="103729"/>
    <lineage>
        <taxon>Bacteria</taxon>
        <taxon>Bacillati</taxon>
        <taxon>Actinomycetota</taxon>
        <taxon>Actinomycetes</taxon>
        <taxon>Pseudonocardiales</taxon>
        <taxon>Pseudonocardiaceae</taxon>
        <taxon>Actinokineospora</taxon>
    </lineage>
</organism>
<dbReference type="EMBL" id="BSSD01000002">
    <property type="protein sequence ID" value="GLW90822.1"/>
    <property type="molecule type" value="Genomic_DNA"/>
</dbReference>
<comment type="caution">
    <text evidence="1">The sequence shown here is derived from an EMBL/GenBank/DDBJ whole genome shotgun (WGS) entry which is preliminary data.</text>
</comment>
<dbReference type="SUPFAM" id="SSF52540">
    <property type="entry name" value="P-loop containing nucleoside triphosphate hydrolases"/>
    <property type="match status" value="1"/>
</dbReference>
<keyword evidence="2" id="KW-1185">Reference proteome</keyword>
<evidence type="ECO:0008006" key="3">
    <source>
        <dbReference type="Google" id="ProtNLM"/>
    </source>
</evidence>
<dbReference type="Pfam" id="PF13238">
    <property type="entry name" value="AAA_18"/>
    <property type="match status" value="1"/>
</dbReference>
<evidence type="ECO:0000313" key="2">
    <source>
        <dbReference type="Proteomes" id="UP001165042"/>
    </source>
</evidence>
<sequence length="170" mass="18392">MPPIILTGPPGAGKTTIARLIAPHLPRSVHLHTDDFWHYITAPIPPHLPEAHTQNTAVMNIIATTTHAYTNAGYQVICDGIIGPWFLPTFGPHPLHYIVLTPTEPTTLTRATTRKSPALTDPTPILSLHRQFASLGPLTHHALDTTTLTPAQTTTTILNALTTGTYLLTP</sequence>
<reference evidence="1" key="1">
    <citation type="submission" date="2023-02" db="EMBL/GenBank/DDBJ databases">
        <title>Actinokineospora globicatena NBRC 15670.</title>
        <authorList>
            <person name="Ichikawa N."/>
            <person name="Sato H."/>
            <person name="Tonouchi N."/>
        </authorList>
    </citation>
    <scope>NUCLEOTIDE SEQUENCE</scope>
    <source>
        <strain evidence="1">NBRC 15670</strain>
    </source>
</reference>
<name>A0A9W6QJT5_9PSEU</name>
<proteinExistence type="predicted"/>